<dbReference type="PROSITE" id="PS51681">
    <property type="entry name" value="SAM_MT_NNMT_PNMT_TEMT"/>
    <property type="match status" value="1"/>
</dbReference>
<organism evidence="7">
    <name type="scientific">Strongyloides stercoralis</name>
    <name type="common">Threadworm</name>
    <dbReference type="NCBI Taxonomy" id="6248"/>
    <lineage>
        <taxon>Eukaryota</taxon>
        <taxon>Metazoa</taxon>
        <taxon>Ecdysozoa</taxon>
        <taxon>Nematoda</taxon>
        <taxon>Chromadorea</taxon>
        <taxon>Rhabditida</taxon>
        <taxon>Tylenchina</taxon>
        <taxon>Panagrolaimomorpha</taxon>
        <taxon>Strongyloidoidea</taxon>
        <taxon>Strongyloididae</taxon>
        <taxon>Strongyloides</taxon>
    </lineage>
</organism>
<dbReference type="InterPro" id="IPR000940">
    <property type="entry name" value="NNMT_TEMT_trans"/>
</dbReference>
<evidence type="ECO:0000256" key="2">
    <source>
        <dbReference type="ARBA" id="ARBA00022603"/>
    </source>
</evidence>
<dbReference type="WBParaSite" id="SSTP_0000573300.1">
    <property type="protein sequence ID" value="SSTP_0000573300.1"/>
    <property type="gene ID" value="SSTP_0000573300"/>
</dbReference>
<feature type="binding site" evidence="5">
    <location>
        <position position="104"/>
    </location>
    <ligand>
        <name>S-adenosyl-L-methionine</name>
        <dbReference type="ChEBI" id="CHEBI:59789"/>
    </ligand>
</feature>
<dbReference type="GO" id="GO:0032259">
    <property type="term" value="P:methylation"/>
    <property type="evidence" value="ECO:0007669"/>
    <property type="project" value="UniProtKB-KW"/>
</dbReference>
<dbReference type="Gene3D" id="3.40.50.150">
    <property type="entry name" value="Vaccinia Virus protein VP39"/>
    <property type="match status" value="1"/>
</dbReference>
<evidence type="ECO:0000256" key="3">
    <source>
        <dbReference type="ARBA" id="ARBA00022679"/>
    </source>
</evidence>
<evidence type="ECO:0000256" key="1">
    <source>
        <dbReference type="ARBA" id="ARBA00007996"/>
    </source>
</evidence>
<evidence type="ECO:0000256" key="5">
    <source>
        <dbReference type="PIRSR" id="PIRSR000384-1"/>
    </source>
</evidence>
<dbReference type="Proteomes" id="UP000035681">
    <property type="component" value="Unplaced"/>
</dbReference>
<feature type="binding site" evidence="5">
    <location>
        <position position="43"/>
    </location>
    <ligand>
        <name>S-adenosyl-L-methionine</name>
        <dbReference type="ChEBI" id="CHEBI:59789"/>
    </ligand>
</feature>
<comment type="similarity">
    <text evidence="1">Belongs to the class I-like SAM-binding methyltransferase superfamily. NNMT/PNMT/TEMT family.</text>
</comment>
<evidence type="ECO:0000256" key="4">
    <source>
        <dbReference type="ARBA" id="ARBA00022691"/>
    </source>
</evidence>
<feature type="binding site" evidence="5">
    <location>
        <position position="99"/>
    </location>
    <ligand>
        <name>S-adenosyl-L-methionine</name>
        <dbReference type="ChEBI" id="CHEBI:59789"/>
    </ligand>
</feature>
<sequence length="279" mass="32299">MSGGTEKIVSDVDINEAISKLKLYSAKEHDEKFDPQHYLEGFYKTAKEDVAMQIVLFFLPGIIYRLPNEIENVLDLGAGPTVYIPIILRNRCKNIFTSDYAKINREELKKWIVNDKKSFDWSNVCNWIASIEAVCEKPEEMQNNARKRMRGVLEVNVYDDYPIKNIFFKVSDDVVLPKQFDLVTTIFCLEYATETLEDYEKAVKNTISLIKIDGYLLQGGVLEASEYSFGETRFKCFYLKQQILIKTLKENGMEVDEKTGNFKFIEHDGIFILISKKTE</sequence>
<dbReference type="PANTHER" id="PTHR10867:SF17">
    <property type="entry name" value="NICOTINAMIDE N-METHYLTRANSFERASE"/>
    <property type="match status" value="1"/>
</dbReference>
<keyword evidence="6" id="KW-1185">Reference proteome</keyword>
<protein>
    <submittedName>
        <fullName evidence="7">Methyltransferase-like protein</fullName>
    </submittedName>
    <submittedName>
        <fullName evidence="8">NNMT/PNMT/TEMT family protein</fullName>
    </submittedName>
</protein>
<feature type="binding site" evidence="5">
    <location>
        <position position="38"/>
    </location>
    <ligand>
        <name>S-adenosyl-L-methionine</name>
        <dbReference type="ChEBI" id="CHEBI:59789"/>
    </ligand>
</feature>
<proteinExistence type="inferred from homology"/>
<dbReference type="AlphaFoldDB" id="A0A0K0E8A2"/>
<dbReference type="Pfam" id="PF01234">
    <property type="entry name" value="NNMT_PNMT_TEMT"/>
    <property type="match status" value="1"/>
</dbReference>
<keyword evidence="3" id="KW-0808">Transferase</keyword>
<keyword evidence="4 5" id="KW-0949">S-adenosyl-L-methionine</keyword>
<evidence type="ECO:0000313" key="6">
    <source>
        <dbReference type="Proteomes" id="UP000035681"/>
    </source>
</evidence>
<dbReference type="STRING" id="6248.A0A0K0E8A2"/>
<accession>A0A0K0E8A2</accession>
<dbReference type="PIRSF" id="PIRSF000384">
    <property type="entry name" value="PNMTase"/>
    <property type="match status" value="1"/>
</dbReference>
<feature type="binding site" evidence="5">
    <location>
        <position position="83"/>
    </location>
    <ligand>
        <name>S-adenosyl-L-methionine</name>
        <dbReference type="ChEBI" id="CHEBI:59789"/>
    </ligand>
</feature>
<dbReference type="InterPro" id="IPR029063">
    <property type="entry name" value="SAM-dependent_MTases_sf"/>
</dbReference>
<dbReference type="GO" id="GO:0005829">
    <property type="term" value="C:cytosol"/>
    <property type="evidence" value="ECO:0007669"/>
    <property type="project" value="TreeGrafter"/>
</dbReference>
<dbReference type="PANTHER" id="PTHR10867">
    <property type="entry name" value="NNMT/PNMT/TEMT FAMILY MEMBER"/>
    <property type="match status" value="1"/>
</dbReference>
<name>A0A0K0E8A2_STRER</name>
<feature type="binding site" evidence="5">
    <location>
        <begin position="77"/>
        <end position="78"/>
    </location>
    <ligand>
        <name>S-adenosyl-L-methionine</name>
        <dbReference type="ChEBI" id="CHEBI:59789"/>
    </ligand>
</feature>
<dbReference type="WBParaSite" id="TCONS_00001198.p1">
    <property type="protein sequence ID" value="TCONS_00001198.p1"/>
    <property type="gene ID" value="XLOC_001115"/>
</dbReference>
<evidence type="ECO:0000313" key="7">
    <source>
        <dbReference type="WBParaSite" id="SSTP_0000573300.1"/>
    </source>
</evidence>
<reference evidence="7" key="1">
    <citation type="submission" date="2015-08" db="UniProtKB">
        <authorList>
            <consortium name="WormBaseParasite"/>
        </authorList>
    </citation>
    <scope>IDENTIFICATION</scope>
</reference>
<dbReference type="GO" id="GO:0008170">
    <property type="term" value="F:N-methyltransferase activity"/>
    <property type="evidence" value="ECO:0007669"/>
    <property type="project" value="TreeGrafter"/>
</dbReference>
<dbReference type="SUPFAM" id="SSF53335">
    <property type="entry name" value="S-adenosyl-L-methionine-dependent methyltransferases"/>
    <property type="match status" value="1"/>
</dbReference>
<evidence type="ECO:0000313" key="8">
    <source>
        <dbReference type="WBParaSite" id="TCONS_00001198.p1"/>
    </source>
</evidence>
<keyword evidence="2" id="KW-0489">Methyltransferase</keyword>